<evidence type="ECO:0008006" key="3">
    <source>
        <dbReference type="Google" id="ProtNLM"/>
    </source>
</evidence>
<dbReference type="Proteomes" id="UP000283063">
    <property type="component" value="Chromosome"/>
</dbReference>
<reference evidence="1 2" key="1">
    <citation type="submission" date="2018-10" db="EMBL/GenBank/DDBJ databases">
        <title>Parasedimentitalea marina sp. nov., a psychrophilic bacterium isolated from deep seawater of the New Britain Trench.</title>
        <authorList>
            <person name="Cao J."/>
        </authorList>
    </citation>
    <scope>NUCLEOTIDE SEQUENCE [LARGE SCALE GENOMIC DNA]</scope>
    <source>
        <strain evidence="1 2">W43</strain>
    </source>
</reference>
<accession>A0A3T0MZD8</accession>
<dbReference type="OrthoDB" id="118830at2"/>
<dbReference type="Pfam" id="PF14099">
    <property type="entry name" value="Polysacc_lyase"/>
    <property type="match status" value="1"/>
</dbReference>
<sequence length="302" mass="34484">MLICLLYLCGTANTISAQSLGKPIYKTTRIENEVGANRNYGFARIRNHARLGRRAQRFELRHGDCGGNKYWSDCSNDRQRVERKEDPKNRIQRVGDQVWYGWSFYLPSNFRDIGPANTTLGQMKMRGWRTPLWHFNMRDGSAMMWFGSEGGCTVARIAKLRGQWLDVTIFADYSLSPKGPSFIMYLNGQQVCSRRKPMVTQKMVNESEGELYLKYGIYNSYVSRWLSQHKTQAVAAQPFTDAYQVSTGGSKASRSATAAPFNYDWGVQLPAQIVFYDEMRYGNSREQVDVRIIEAVGGKPVD</sequence>
<dbReference type="EMBL" id="CP033219">
    <property type="protein sequence ID" value="AZV77136.1"/>
    <property type="molecule type" value="Genomic_DNA"/>
</dbReference>
<dbReference type="InterPro" id="IPR025975">
    <property type="entry name" value="Polysacc_lyase"/>
</dbReference>
<dbReference type="RefSeq" id="WP_127747684.1">
    <property type="nucleotide sequence ID" value="NZ_CP033219.1"/>
</dbReference>
<organism evidence="1 2">
    <name type="scientific">Parasedimentitalea marina</name>
    <dbReference type="NCBI Taxonomy" id="2483033"/>
    <lineage>
        <taxon>Bacteria</taxon>
        <taxon>Pseudomonadati</taxon>
        <taxon>Pseudomonadota</taxon>
        <taxon>Alphaproteobacteria</taxon>
        <taxon>Rhodobacterales</taxon>
        <taxon>Paracoccaceae</taxon>
        <taxon>Parasedimentitalea</taxon>
    </lineage>
</organism>
<dbReference type="AlphaFoldDB" id="A0A3T0MZD8"/>
<proteinExistence type="predicted"/>
<dbReference type="Gene3D" id="2.60.120.200">
    <property type="match status" value="1"/>
</dbReference>
<evidence type="ECO:0000313" key="1">
    <source>
        <dbReference type="EMBL" id="AZV77136.1"/>
    </source>
</evidence>
<gene>
    <name evidence="1" type="ORF">EBB79_04000</name>
</gene>
<protein>
    <recommendedName>
        <fullName evidence="3">Polysaccharide lyase-like protein</fullName>
    </recommendedName>
</protein>
<dbReference type="KEGG" id="sedi:EBB79_04000"/>
<keyword evidence="2" id="KW-1185">Reference proteome</keyword>
<evidence type="ECO:0000313" key="2">
    <source>
        <dbReference type="Proteomes" id="UP000283063"/>
    </source>
</evidence>
<name>A0A3T0MZD8_9RHOB</name>